<comment type="caution">
    <text evidence="1">The sequence shown here is derived from an EMBL/GenBank/DDBJ whole genome shotgun (WGS) entry which is preliminary data.</text>
</comment>
<sequence length="351" mass="39683">MPRKNTVPLMPNLRWGAPLLALLLALAGACTRHPISFNSRPDVAPATMAGAPDSLTRTADSVAGRPSLSTARRVAITKAEERAAKDKEKDAQRKPSKKKKIFLGERIKRGFAKSGGKGRNQAIEIFYYLKYFQQPNVQAPARFYFDPKKHKIFKAAAGELDPSAKILHGPYKKLQNNKVMETGFYALGVKHLRWERFDRNGVLLSKIHYEMGFPRDANITYFDAGHTMLKEVVPYVNGKLEGDYARYTATGQREWSGQFENGRRVGVWTNYWPVKRNFRHFEYQYPESGFDPEVEEPELLKQFTRDGLAVYDKEKNIDKRGEPEPVAPAGAARATCCPSAPRVAKYLAIRS</sequence>
<dbReference type="PROSITE" id="PS51257">
    <property type="entry name" value="PROKAR_LIPOPROTEIN"/>
    <property type="match status" value="1"/>
</dbReference>
<dbReference type="Gene3D" id="3.90.930.1">
    <property type="match status" value="1"/>
</dbReference>
<proteinExistence type="predicted"/>
<reference evidence="1 2" key="1">
    <citation type="submission" date="2016-08" db="EMBL/GenBank/DDBJ databases">
        <title>Hymenobacter coccineus sp. nov., Hymenobacter lapidarius sp. nov. and Hymenobacter glacialis sp. nov., isolated from Antarctic soil.</title>
        <authorList>
            <person name="Sedlacek I."/>
            <person name="Kralova S."/>
            <person name="Kyrova K."/>
            <person name="Maslanova I."/>
            <person name="Stankova E."/>
            <person name="Vrbovska V."/>
            <person name="Nemec M."/>
            <person name="Bartak M."/>
            <person name="Svec P."/>
            <person name="Busse H.-J."/>
            <person name="Pantucek R."/>
        </authorList>
    </citation>
    <scope>NUCLEOTIDE SEQUENCE [LARGE SCALE GENOMIC DNA]</scope>
    <source>
        <strain evidence="1 2">CCM 8649</strain>
    </source>
</reference>
<dbReference type="AlphaFoldDB" id="A0A1G1TMC8"/>
<name>A0A1G1TMC8_9BACT</name>
<evidence type="ECO:0000313" key="2">
    <source>
        <dbReference type="Proteomes" id="UP000177506"/>
    </source>
</evidence>
<gene>
    <name evidence="1" type="ORF">BEN49_17560</name>
</gene>
<dbReference type="Proteomes" id="UP000177506">
    <property type="component" value="Unassembled WGS sequence"/>
</dbReference>
<evidence type="ECO:0000313" key="1">
    <source>
        <dbReference type="EMBL" id="OGX92030.1"/>
    </source>
</evidence>
<dbReference type="SUPFAM" id="SSF82185">
    <property type="entry name" value="Histone H3 K4-specific methyltransferase SET7/9 N-terminal domain"/>
    <property type="match status" value="1"/>
</dbReference>
<organism evidence="1 2">
    <name type="scientific">Hymenobacter coccineus</name>
    <dbReference type="NCBI Taxonomy" id="1908235"/>
    <lineage>
        <taxon>Bacteria</taxon>
        <taxon>Pseudomonadati</taxon>
        <taxon>Bacteroidota</taxon>
        <taxon>Cytophagia</taxon>
        <taxon>Cytophagales</taxon>
        <taxon>Hymenobacteraceae</taxon>
        <taxon>Hymenobacter</taxon>
    </lineage>
</organism>
<dbReference type="EMBL" id="MDZA01000018">
    <property type="protein sequence ID" value="OGX92030.1"/>
    <property type="molecule type" value="Genomic_DNA"/>
</dbReference>
<keyword evidence="2" id="KW-1185">Reference proteome</keyword>
<accession>A0A1G1TMC8</accession>
<protein>
    <submittedName>
        <fullName evidence="1">Uncharacterized protein</fullName>
    </submittedName>
</protein>